<name>A0A6B9SWP2_9CAUD</name>
<reference evidence="1 2" key="1">
    <citation type="submission" date="2019-12" db="EMBL/GenBank/DDBJ databases">
        <authorList>
            <person name="Harris M."/>
            <person name="Ho T.C."/>
            <person name="Fruchtman H."/>
            <person name="Garin M."/>
            <person name="Kubatin V."/>
            <person name="Lu T."/>
            <person name="Xue L."/>
            <person name="Marr M.T."/>
        </authorList>
    </citation>
    <scope>NUCLEOTIDE SEQUENCE [LARGE SCALE GENOMIC DNA]</scope>
</reference>
<protein>
    <submittedName>
        <fullName evidence="1">Uncharacterized protein</fullName>
    </submittedName>
</protein>
<organism evidence="1 2">
    <name type="scientific">Vibrio phage VH1_2019</name>
    <dbReference type="NCBI Taxonomy" id="2686307"/>
    <lineage>
        <taxon>Viruses</taxon>
        <taxon>Duplodnaviria</taxon>
        <taxon>Heunggongvirae</taxon>
        <taxon>Uroviricota</taxon>
        <taxon>Caudoviricetes</taxon>
        <taxon>Pantevenvirales</taxon>
        <taxon>Straboviridae</taxon>
        <taxon>Schizotequatrovirus</taxon>
        <taxon>Schizotequatrovirus KVP40</taxon>
    </lineage>
</organism>
<dbReference type="EMBL" id="MN794232">
    <property type="protein sequence ID" value="QHJ74377.1"/>
    <property type="molecule type" value="Genomic_DNA"/>
</dbReference>
<dbReference type="Proteomes" id="UP000464957">
    <property type="component" value="Segment"/>
</dbReference>
<gene>
    <name evidence="1" type="ORF">VH12019_00050</name>
</gene>
<evidence type="ECO:0000313" key="2">
    <source>
        <dbReference type="Proteomes" id="UP000464957"/>
    </source>
</evidence>
<evidence type="ECO:0000313" key="1">
    <source>
        <dbReference type="EMBL" id="QHJ74377.1"/>
    </source>
</evidence>
<sequence>MDIGTLTALCERAALLSVHLPVEKRDRCLSMIDVLLANSQWPDLKIGGWLEHIITVCIENGITTIDAEREFSRPIKHAYYRSIGIEPPVTIDLSKAP</sequence>
<proteinExistence type="predicted"/>
<accession>A0A6B9SWP2</accession>